<evidence type="ECO:0000256" key="2">
    <source>
        <dbReference type="SAM" id="SignalP"/>
    </source>
</evidence>
<protein>
    <submittedName>
        <fullName evidence="3">AGAP005799-PA-like protein</fullName>
    </submittedName>
</protein>
<dbReference type="EMBL" id="ATLV01023029">
    <property type="status" value="NOT_ANNOTATED_CDS"/>
    <property type="molecule type" value="Genomic_DNA"/>
</dbReference>
<reference evidence="3 5" key="1">
    <citation type="journal article" date="2014" name="BMC Genomics">
        <title>Genome sequence of Anopheles sinensis provides insight into genetics basis of mosquito competence for malaria parasites.</title>
        <authorList>
            <person name="Zhou D."/>
            <person name="Zhang D."/>
            <person name="Ding G."/>
            <person name="Shi L."/>
            <person name="Hou Q."/>
            <person name="Ye Y."/>
            <person name="Xu Y."/>
            <person name="Zhou H."/>
            <person name="Xiong C."/>
            <person name="Li S."/>
            <person name="Yu J."/>
            <person name="Hong S."/>
            <person name="Yu X."/>
            <person name="Zou P."/>
            <person name="Chen C."/>
            <person name="Chang X."/>
            <person name="Wang W."/>
            <person name="Lv Y."/>
            <person name="Sun Y."/>
            <person name="Ma L."/>
            <person name="Shen B."/>
            <person name="Zhu C."/>
        </authorList>
    </citation>
    <scope>NUCLEOTIDE SEQUENCE [LARGE SCALE GENOMIC DNA]</scope>
</reference>
<accession>A0A084WDJ0</accession>
<keyword evidence="2" id="KW-0732">Signal</keyword>
<dbReference type="EMBL" id="KE525339">
    <property type="protein sequence ID" value="KFB48284.1"/>
    <property type="molecule type" value="Genomic_DNA"/>
</dbReference>
<evidence type="ECO:0000313" key="5">
    <source>
        <dbReference type="Proteomes" id="UP000030765"/>
    </source>
</evidence>
<dbReference type="EnsemblMetazoa" id="ASIC016411-RA">
    <property type="protein sequence ID" value="ASIC016411-PA"/>
    <property type="gene ID" value="ASIC016411"/>
</dbReference>
<dbReference type="AlphaFoldDB" id="A0A084WDJ0"/>
<dbReference type="Proteomes" id="UP000030765">
    <property type="component" value="Unassembled WGS sequence"/>
</dbReference>
<feature type="region of interest" description="Disordered" evidence="1">
    <location>
        <begin position="38"/>
        <end position="59"/>
    </location>
</feature>
<keyword evidence="5" id="KW-1185">Reference proteome</keyword>
<organism evidence="3">
    <name type="scientific">Anopheles sinensis</name>
    <name type="common">Mosquito</name>
    <dbReference type="NCBI Taxonomy" id="74873"/>
    <lineage>
        <taxon>Eukaryota</taxon>
        <taxon>Metazoa</taxon>
        <taxon>Ecdysozoa</taxon>
        <taxon>Arthropoda</taxon>
        <taxon>Hexapoda</taxon>
        <taxon>Insecta</taxon>
        <taxon>Pterygota</taxon>
        <taxon>Neoptera</taxon>
        <taxon>Endopterygota</taxon>
        <taxon>Diptera</taxon>
        <taxon>Nematocera</taxon>
        <taxon>Culicoidea</taxon>
        <taxon>Culicidae</taxon>
        <taxon>Anophelinae</taxon>
        <taxon>Anopheles</taxon>
    </lineage>
</organism>
<evidence type="ECO:0000256" key="1">
    <source>
        <dbReference type="SAM" id="MobiDB-lite"/>
    </source>
</evidence>
<dbReference type="VEuPathDB" id="VectorBase:ASIC016411"/>
<name>A0A084WDJ0_ANOSI</name>
<sequence length="167" mass="17671">MPKSRGLRSGTLATTTLAAILLCCSALLVTGSEGSSVRNLRKARDTAGGTGPGSADHSSTLSCDRVNNFFSSINVTVSSTGQDTAWPYGVLAMIENVPNWHVLIDRVTEALEGFPSGSATGERHRLFTFRLPLSNDLFSKKVTGHEGGHSLEHHSKKTGATFALGLD</sequence>
<evidence type="ECO:0000313" key="4">
    <source>
        <dbReference type="EnsemblMetazoa" id="ASIC016411-PA"/>
    </source>
</evidence>
<feature type="signal peptide" evidence="2">
    <location>
        <begin position="1"/>
        <end position="34"/>
    </location>
</feature>
<gene>
    <name evidence="3" type="ORF">ZHAS_00016411</name>
</gene>
<evidence type="ECO:0000313" key="3">
    <source>
        <dbReference type="EMBL" id="KFB48284.1"/>
    </source>
</evidence>
<feature type="chain" id="PRO_5001784583" evidence="2">
    <location>
        <begin position="35"/>
        <end position="167"/>
    </location>
</feature>
<reference evidence="4" key="2">
    <citation type="submission" date="2020-05" db="UniProtKB">
        <authorList>
            <consortium name="EnsemblMetazoa"/>
        </authorList>
    </citation>
    <scope>IDENTIFICATION</scope>
</reference>
<proteinExistence type="predicted"/>
<dbReference type="VEuPathDB" id="VectorBase:ASIS015807"/>